<dbReference type="SUPFAM" id="SSF54928">
    <property type="entry name" value="RNA-binding domain, RBD"/>
    <property type="match status" value="2"/>
</dbReference>
<evidence type="ECO:0000259" key="6">
    <source>
        <dbReference type="PROSITE" id="PS50102"/>
    </source>
</evidence>
<name>A0A2I0AF28_9ASPA</name>
<feature type="compositionally biased region" description="Basic and acidic residues" evidence="5">
    <location>
        <begin position="121"/>
        <end position="133"/>
    </location>
</feature>
<feature type="compositionally biased region" description="Basic and acidic residues" evidence="5">
    <location>
        <begin position="79"/>
        <end position="102"/>
    </location>
</feature>
<keyword evidence="8" id="KW-1185">Reference proteome</keyword>
<feature type="compositionally biased region" description="Polar residues" evidence="5">
    <location>
        <begin position="65"/>
        <end position="78"/>
    </location>
</feature>
<dbReference type="FunFam" id="3.30.70.330:FF:000879">
    <property type="entry name" value="Splicing factor U2af large subunit A"/>
    <property type="match status" value="1"/>
</dbReference>
<dbReference type="STRING" id="1088818.A0A2I0AF28"/>
<accession>A0A2I0AF28</accession>
<evidence type="ECO:0000313" key="8">
    <source>
        <dbReference type="Proteomes" id="UP000236161"/>
    </source>
</evidence>
<feature type="compositionally biased region" description="Basic and acidic residues" evidence="5">
    <location>
        <begin position="155"/>
        <end position="228"/>
    </location>
</feature>
<feature type="compositionally biased region" description="Basic and acidic residues" evidence="5">
    <location>
        <begin position="720"/>
        <end position="738"/>
    </location>
</feature>
<feature type="domain" description="RRM" evidence="6">
    <location>
        <begin position="403"/>
        <end position="486"/>
    </location>
</feature>
<feature type="compositionally biased region" description="Basic residues" evidence="5">
    <location>
        <begin position="1"/>
        <end position="11"/>
    </location>
</feature>
<feature type="region of interest" description="Disordered" evidence="5">
    <location>
        <begin position="709"/>
        <end position="744"/>
    </location>
</feature>
<keyword evidence="1" id="KW-0507">mRNA processing</keyword>
<dbReference type="PANTHER" id="PTHR23139">
    <property type="entry name" value="RNA-BINDING PROTEIN"/>
    <property type="match status" value="1"/>
</dbReference>
<dbReference type="OrthoDB" id="10266058at2759"/>
<dbReference type="InterPro" id="IPR035979">
    <property type="entry name" value="RBD_domain_sf"/>
</dbReference>
<evidence type="ECO:0000256" key="4">
    <source>
        <dbReference type="PROSITE-ProRule" id="PRU00176"/>
    </source>
</evidence>
<evidence type="ECO:0000256" key="1">
    <source>
        <dbReference type="ARBA" id="ARBA00022664"/>
    </source>
</evidence>
<dbReference type="GO" id="GO:0003723">
    <property type="term" value="F:RNA binding"/>
    <property type="evidence" value="ECO:0007669"/>
    <property type="project" value="UniProtKB-UniRule"/>
</dbReference>
<evidence type="ECO:0000313" key="7">
    <source>
        <dbReference type="EMBL" id="PKA54151.1"/>
    </source>
</evidence>
<dbReference type="SMART" id="SM00360">
    <property type="entry name" value="RRM"/>
    <property type="match status" value="3"/>
</dbReference>
<evidence type="ECO:0000256" key="5">
    <source>
        <dbReference type="SAM" id="MobiDB-lite"/>
    </source>
</evidence>
<dbReference type="GO" id="GO:0008380">
    <property type="term" value="P:RNA splicing"/>
    <property type="evidence" value="ECO:0007669"/>
    <property type="project" value="UniProtKB-KW"/>
</dbReference>
<evidence type="ECO:0000256" key="2">
    <source>
        <dbReference type="ARBA" id="ARBA00022884"/>
    </source>
</evidence>
<gene>
    <name evidence="7" type="primary">U2AF65B</name>
    <name evidence="7" type="ORF">AXF42_Ash018161</name>
</gene>
<dbReference type="Pfam" id="PF00076">
    <property type="entry name" value="RRM_1"/>
    <property type="match status" value="1"/>
</dbReference>
<dbReference type="EMBL" id="KZ451984">
    <property type="protein sequence ID" value="PKA54151.1"/>
    <property type="molecule type" value="Genomic_DNA"/>
</dbReference>
<evidence type="ECO:0000256" key="3">
    <source>
        <dbReference type="ARBA" id="ARBA00023187"/>
    </source>
</evidence>
<keyword evidence="3" id="KW-0508">mRNA splicing</keyword>
<dbReference type="AlphaFoldDB" id="A0A2I0AF28"/>
<reference evidence="7 8" key="1">
    <citation type="journal article" date="2017" name="Nature">
        <title>The Apostasia genome and the evolution of orchids.</title>
        <authorList>
            <person name="Zhang G.Q."/>
            <person name="Liu K.W."/>
            <person name="Li Z."/>
            <person name="Lohaus R."/>
            <person name="Hsiao Y.Y."/>
            <person name="Niu S.C."/>
            <person name="Wang J.Y."/>
            <person name="Lin Y.C."/>
            <person name="Xu Q."/>
            <person name="Chen L.J."/>
            <person name="Yoshida K."/>
            <person name="Fujiwara S."/>
            <person name="Wang Z.W."/>
            <person name="Zhang Y.Q."/>
            <person name="Mitsuda N."/>
            <person name="Wang M."/>
            <person name="Liu G.H."/>
            <person name="Pecoraro L."/>
            <person name="Huang H.X."/>
            <person name="Xiao X.J."/>
            <person name="Lin M."/>
            <person name="Wu X.Y."/>
            <person name="Wu W.L."/>
            <person name="Chen Y.Y."/>
            <person name="Chang S.B."/>
            <person name="Sakamoto S."/>
            <person name="Ohme-Takagi M."/>
            <person name="Yagi M."/>
            <person name="Zeng S.J."/>
            <person name="Shen C.Y."/>
            <person name="Yeh C.M."/>
            <person name="Luo Y.B."/>
            <person name="Tsai W.C."/>
            <person name="Van de Peer Y."/>
            <person name="Liu Z.J."/>
        </authorList>
    </citation>
    <scope>NUCLEOTIDE SEQUENCE [LARGE SCALE GENOMIC DNA]</scope>
    <source>
        <strain evidence="8">cv. Shenzhen</strain>
        <tissue evidence="7">Stem</tissue>
    </source>
</reference>
<feature type="region of interest" description="Disordered" evidence="5">
    <location>
        <begin position="1"/>
        <end position="348"/>
    </location>
</feature>
<dbReference type="InterPro" id="IPR012677">
    <property type="entry name" value="Nucleotide-bd_a/b_plait_sf"/>
</dbReference>
<dbReference type="Gene3D" id="3.30.70.330">
    <property type="match status" value="3"/>
</dbReference>
<organism evidence="7 8">
    <name type="scientific">Apostasia shenzhenica</name>
    <dbReference type="NCBI Taxonomy" id="1088818"/>
    <lineage>
        <taxon>Eukaryota</taxon>
        <taxon>Viridiplantae</taxon>
        <taxon>Streptophyta</taxon>
        <taxon>Embryophyta</taxon>
        <taxon>Tracheophyta</taxon>
        <taxon>Spermatophyta</taxon>
        <taxon>Magnoliopsida</taxon>
        <taxon>Liliopsida</taxon>
        <taxon>Asparagales</taxon>
        <taxon>Orchidaceae</taxon>
        <taxon>Apostasioideae</taxon>
        <taxon>Apostasia</taxon>
    </lineage>
</organism>
<feature type="compositionally biased region" description="Basic and acidic residues" evidence="5">
    <location>
        <begin position="235"/>
        <end position="245"/>
    </location>
</feature>
<dbReference type="Proteomes" id="UP000236161">
    <property type="component" value="Unassembled WGS sequence"/>
</dbReference>
<protein>
    <submittedName>
        <fullName evidence="7">Splicing factor U2af large subunit B</fullName>
    </submittedName>
</protein>
<dbReference type="InterPro" id="IPR000504">
    <property type="entry name" value="RRM_dom"/>
</dbReference>
<sequence length="865" mass="96234">MSKRDRSKGGSRRNPNEGTAARTRPLSFEEIMYRRKKKQNLDINENDSNMKEPFGNANGAWGNTIPENSRISQKSSKSTVKESYKKEQATSKSDGDLEERKVAGINYLEVGTKSKSIHSKSSRDKMIKDDKHDYHKSRTSYVSVPKSHRLSGRKQNNDSENGKYDDHYKLLKRDGKRKGDTYNDGKSISEYDSFKSKKHDSFKEWHTKNVGRDDHKKYHLESVRGDPRLKRRRSRSLEHDQERGRSASSMSPSHARAYHGQEYGESYKEKSKKKHSDNDTYRSSGNARHSSGHHRKRGSGLGGYSPRKRKTEAAIKTPSPTVRSPEKKGATWDQPPPGTSKTTTGSIVPDFTLPADKIVEVTSATPTLATMKVQPATAIDPAFVFINASVESVQLTQATRPLRRLYIENLPQSASEKSLMDCLNDFLFSCGAYHIQGSKPCISCIINKDKLQALVEFLTPEDATAALSFDGHSFSGSILKVRRPKDFFDTAIGVPEKSGDTTRAVSDVVINSPYKIFVGGISEMLSSKMLMDIATAFGIVRAFHFDFSEELNGPCAFLEYEDHSITSKACAGLNGLKLGGCILTAAIAFPDAKGNVEDYISTPSYSVPPHAKPLLEESTKVLKLQNVFDQDLSVSENDLEETLEDIRIECARFGTVKSLNFVRHSIKANEPIPEAFEGKHPVDFILLSSADDSGGNPEKGEMHLVDIKEDSAPNDVEEPNYVREEVQNEGDETKKGTEQPKQLLDIDEAPNVQTDEDHQKDANPILPAATALDNASSSEGITVDKKEDKGNDDEVIVDKTNTTILGGEKTLDLLDIFEPGCVLVEFQRKEAACLAAHCLHGRSYGERVVAVDYIRHDLYLKRFPK</sequence>
<proteinExistence type="predicted"/>
<dbReference type="GO" id="GO:0006397">
    <property type="term" value="P:mRNA processing"/>
    <property type="evidence" value="ECO:0007669"/>
    <property type="project" value="UniProtKB-KW"/>
</dbReference>
<dbReference type="PROSITE" id="PS50102">
    <property type="entry name" value="RRM"/>
    <property type="match status" value="1"/>
</dbReference>
<keyword evidence="2 4" id="KW-0694">RNA-binding</keyword>